<gene>
    <name evidence="3" type="ORF">M9458_030503</name>
</gene>
<dbReference type="InterPro" id="IPR015943">
    <property type="entry name" value="WD40/YVTN_repeat-like_dom_sf"/>
</dbReference>
<dbReference type="PANTHER" id="PTHR44662:SF1">
    <property type="entry name" value="WD REPEAT-CONTAINING PROTEIN 81"/>
    <property type="match status" value="1"/>
</dbReference>
<dbReference type="PANTHER" id="PTHR44662">
    <property type="entry name" value="WD REPEAT-CONTAINING PROTEIN 81"/>
    <property type="match status" value="1"/>
</dbReference>
<accession>A0ABD0PLB0</accession>
<dbReference type="PROSITE" id="PS50082">
    <property type="entry name" value="WD_REPEATS_2"/>
    <property type="match status" value="1"/>
</dbReference>
<evidence type="ECO:0000256" key="1">
    <source>
        <dbReference type="PROSITE-ProRule" id="PRU00221"/>
    </source>
</evidence>
<dbReference type="Pfam" id="PF00400">
    <property type="entry name" value="WD40"/>
    <property type="match status" value="1"/>
</dbReference>
<name>A0ABD0PLB0_CIRMR</name>
<feature type="region of interest" description="Disordered" evidence="2">
    <location>
        <begin position="79"/>
        <end position="124"/>
    </location>
</feature>
<protein>
    <submittedName>
        <fullName evidence="3">Uncharacterized protein</fullName>
    </submittedName>
</protein>
<comment type="caution">
    <text evidence="3">The sequence shown here is derived from an EMBL/GenBank/DDBJ whole genome shotgun (WGS) entry which is preliminary data.</text>
</comment>
<dbReference type="PROSITE" id="PS50294">
    <property type="entry name" value="WD_REPEATS_REGION"/>
    <property type="match status" value="1"/>
</dbReference>
<evidence type="ECO:0000256" key="2">
    <source>
        <dbReference type="SAM" id="MobiDB-lite"/>
    </source>
</evidence>
<dbReference type="SUPFAM" id="SSF50978">
    <property type="entry name" value="WD40 repeat-like"/>
    <property type="match status" value="1"/>
</dbReference>
<dbReference type="Gene3D" id="2.130.10.10">
    <property type="entry name" value="YVTN repeat-like/Quinoprotein amine dehydrogenase"/>
    <property type="match status" value="1"/>
</dbReference>
<dbReference type="InterPro" id="IPR036322">
    <property type="entry name" value="WD40_repeat_dom_sf"/>
</dbReference>
<feature type="non-terminal residue" evidence="3">
    <location>
        <position position="331"/>
    </location>
</feature>
<dbReference type="InterPro" id="IPR001680">
    <property type="entry name" value="WD40_rpt"/>
</dbReference>
<dbReference type="Proteomes" id="UP001529510">
    <property type="component" value="Unassembled WGS sequence"/>
</dbReference>
<dbReference type="SMART" id="SM00320">
    <property type="entry name" value="WD40"/>
    <property type="match status" value="2"/>
</dbReference>
<feature type="compositionally biased region" description="Polar residues" evidence="2">
    <location>
        <begin position="85"/>
        <end position="111"/>
    </location>
</feature>
<reference evidence="3 4" key="1">
    <citation type="submission" date="2024-05" db="EMBL/GenBank/DDBJ databases">
        <title>Genome sequencing and assembly of Indian major carp, Cirrhinus mrigala (Hamilton, 1822).</title>
        <authorList>
            <person name="Mohindra V."/>
            <person name="Chowdhury L.M."/>
            <person name="Lal K."/>
            <person name="Jena J.K."/>
        </authorList>
    </citation>
    <scope>NUCLEOTIDE SEQUENCE [LARGE SCALE GENOMIC DNA]</scope>
    <source>
        <strain evidence="3">CM1030</strain>
        <tissue evidence="3">Blood</tissue>
    </source>
</reference>
<dbReference type="AlphaFoldDB" id="A0ABD0PLB0"/>
<keyword evidence="1" id="KW-0853">WD repeat</keyword>
<dbReference type="EMBL" id="JAMKFB020000015">
    <property type="protein sequence ID" value="KAL0174535.1"/>
    <property type="molecule type" value="Genomic_DNA"/>
</dbReference>
<dbReference type="InterPro" id="IPR052651">
    <property type="entry name" value="WDR81"/>
</dbReference>
<feature type="repeat" description="WD" evidence="1">
    <location>
        <begin position="249"/>
        <end position="280"/>
    </location>
</feature>
<organism evidence="3 4">
    <name type="scientific">Cirrhinus mrigala</name>
    <name type="common">Mrigala</name>
    <dbReference type="NCBI Taxonomy" id="683832"/>
    <lineage>
        <taxon>Eukaryota</taxon>
        <taxon>Metazoa</taxon>
        <taxon>Chordata</taxon>
        <taxon>Craniata</taxon>
        <taxon>Vertebrata</taxon>
        <taxon>Euteleostomi</taxon>
        <taxon>Actinopterygii</taxon>
        <taxon>Neopterygii</taxon>
        <taxon>Teleostei</taxon>
        <taxon>Ostariophysi</taxon>
        <taxon>Cypriniformes</taxon>
        <taxon>Cyprinidae</taxon>
        <taxon>Labeoninae</taxon>
        <taxon>Labeonini</taxon>
        <taxon>Cirrhinus</taxon>
    </lineage>
</organism>
<keyword evidence="4" id="KW-1185">Reference proteome</keyword>
<evidence type="ECO:0000313" key="3">
    <source>
        <dbReference type="EMBL" id="KAL0174535.1"/>
    </source>
</evidence>
<evidence type="ECO:0000313" key="4">
    <source>
        <dbReference type="Proteomes" id="UP001529510"/>
    </source>
</evidence>
<proteinExistence type="predicted"/>
<sequence>MGSAPRREVGDSTYLEMCIPDGTEITCELGVLEELQAVFNPEMAYASYIPFYCLIGDAAIRKLVPNHELVWSLAQSYHERASPGSPETNPAGNQKTTAMGLSPSMGRQTGRSPFPAPSSTSTPLGGDILPESGTFGSHLVGNRIQVPRDTEACGSPNLSSLETWTRPYGINAPQMSLATTALSSAGPSFSHSSYTWVLGPTPEDSALKQDLPRSSRSLQGNWLAYWQYEIGLNQQDSHFHFHQIRLQSFLGHSGTAKCLAPLAGEDYFLSGSKDKTVKLWPLYNHGDGTREVEPRLTYADHRKSVFYVGQLEASQEVVSCDGTVHLWDQFT</sequence>